<protein>
    <recommendedName>
        <fullName evidence="1">C1q domain-containing protein</fullName>
    </recommendedName>
</protein>
<organism evidence="2 3">
    <name type="scientific">Mytilus coruscus</name>
    <name type="common">Sea mussel</name>
    <dbReference type="NCBI Taxonomy" id="42192"/>
    <lineage>
        <taxon>Eukaryota</taxon>
        <taxon>Metazoa</taxon>
        <taxon>Spiralia</taxon>
        <taxon>Lophotrochozoa</taxon>
        <taxon>Mollusca</taxon>
        <taxon>Bivalvia</taxon>
        <taxon>Autobranchia</taxon>
        <taxon>Pteriomorphia</taxon>
        <taxon>Mytilida</taxon>
        <taxon>Mytiloidea</taxon>
        <taxon>Mytilidae</taxon>
        <taxon>Mytilinae</taxon>
        <taxon>Mytilus</taxon>
    </lineage>
</organism>
<feature type="domain" description="C1q" evidence="1">
    <location>
        <begin position="86"/>
        <end position="174"/>
    </location>
</feature>
<dbReference type="PROSITE" id="PS50871">
    <property type="entry name" value="C1Q"/>
    <property type="match status" value="1"/>
</dbReference>
<dbReference type="InterPro" id="IPR008983">
    <property type="entry name" value="Tumour_necrosis_fac-like_dom"/>
</dbReference>
<evidence type="ECO:0000259" key="1">
    <source>
        <dbReference type="PROSITE" id="PS50871"/>
    </source>
</evidence>
<dbReference type="SUPFAM" id="SSF49842">
    <property type="entry name" value="TNF-like"/>
    <property type="match status" value="1"/>
</dbReference>
<dbReference type="AlphaFoldDB" id="A0A6J8BI08"/>
<keyword evidence="3" id="KW-1185">Reference proteome</keyword>
<sequence>MKSVEVPLLMVYIYTGYISCADVDLNKLLNRVLINEKWMQDRMGGLEKQVVELQSEIRHLKEGKLYNDGSLSEQNRSQRLLIDQTEQQTKVAFSAYMSNSLDASQISSRTQIRYDNTECNVDKAYDANTGAFIAPVRGTYVFICIYVDYMCWWGLRRARGRTCSQRYCPWKLVC</sequence>
<reference evidence="2 3" key="1">
    <citation type="submission" date="2020-06" db="EMBL/GenBank/DDBJ databases">
        <authorList>
            <person name="Li R."/>
            <person name="Bekaert M."/>
        </authorList>
    </citation>
    <scope>NUCLEOTIDE SEQUENCE [LARGE SCALE GENOMIC DNA]</scope>
    <source>
        <strain evidence="3">wild</strain>
    </source>
</reference>
<name>A0A6J8BI08_MYTCO</name>
<gene>
    <name evidence="2" type="ORF">MCOR_18612</name>
</gene>
<dbReference type="Proteomes" id="UP000507470">
    <property type="component" value="Unassembled WGS sequence"/>
</dbReference>
<accession>A0A6J8BI08</accession>
<dbReference type="Gene3D" id="2.60.120.40">
    <property type="match status" value="1"/>
</dbReference>
<dbReference type="Pfam" id="PF00386">
    <property type="entry name" value="C1q"/>
    <property type="match status" value="1"/>
</dbReference>
<proteinExistence type="predicted"/>
<dbReference type="EMBL" id="CACVKT020003265">
    <property type="protein sequence ID" value="CAC5382820.1"/>
    <property type="molecule type" value="Genomic_DNA"/>
</dbReference>
<evidence type="ECO:0000313" key="2">
    <source>
        <dbReference type="EMBL" id="CAC5382820.1"/>
    </source>
</evidence>
<dbReference type="InterPro" id="IPR001073">
    <property type="entry name" value="C1q_dom"/>
</dbReference>
<evidence type="ECO:0000313" key="3">
    <source>
        <dbReference type="Proteomes" id="UP000507470"/>
    </source>
</evidence>